<protein>
    <recommendedName>
        <fullName evidence="3">Apple domain-containing protein</fullName>
    </recommendedName>
</protein>
<evidence type="ECO:0000313" key="2">
    <source>
        <dbReference type="Proteomes" id="UP000310421"/>
    </source>
</evidence>
<reference evidence="1 2" key="1">
    <citation type="submission" date="2018-10" db="EMBL/GenBank/DDBJ databases">
        <title>Fifty Aureobasidium pullulans genomes reveal a recombining polyextremotolerant generalist.</title>
        <authorList>
            <person name="Gostincar C."/>
            <person name="Turk M."/>
            <person name="Zajc J."/>
            <person name="Gunde-Cimerman N."/>
        </authorList>
    </citation>
    <scope>NUCLEOTIDE SEQUENCE [LARGE SCALE GENOMIC DNA]</scope>
    <source>
        <strain evidence="1 2">EXF-10751</strain>
    </source>
</reference>
<dbReference type="Gene3D" id="3.50.4.10">
    <property type="entry name" value="Hepatocyte Growth Factor"/>
    <property type="match status" value="1"/>
</dbReference>
<comment type="caution">
    <text evidence="1">The sequence shown here is derived from an EMBL/GenBank/DDBJ whole genome shotgun (WGS) entry which is preliminary data.</text>
</comment>
<gene>
    <name evidence="1" type="ORF">D6D20_08808</name>
</gene>
<organism evidence="1 2">
    <name type="scientific">Aureobasidium pullulans</name>
    <name type="common">Black yeast</name>
    <name type="synonym">Pullularia pullulans</name>
    <dbReference type="NCBI Taxonomy" id="5580"/>
    <lineage>
        <taxon>Eukaryota</taxon>
        <taxon>Fungi</taxon>
        <taxon>Dikarya</taxon>
        <taxon>Ascomycota</taxon>
        <taxon>Pezizomycotina</taxon>
        <taxon>Dothideomycetes</taxon>
        <taxon>Dothideomycetidae</taxon>
        <taxon>Dothideales</taxon>
        <taxon>Saccotheciaceae</taxon>
        <taxon>Aureobasidium</taxon>
    </lineage>
</organism>
<evidence type="ECO:0000313" key="1">
    <source>
        <dbReference type="EMBL" id="THW56349.1"/>
    </source>
</evidence>
<sequence length="718" mass="78047">MRCSSDTTIGCVAFAYVGGENGRGGGTCWMKNQVGSPTSAGTNSLIGVLKAAAPTSTIAAVPTAPVQEDYSCPENDRQRVIDNYGGVYTLACSSDTSGGGAFAGDSPDFNGCFEKCDSTVNCVGFTYDGNNCYLKTGAANSISFVPAASNFVGAIRNVPSGGNLYSVTPSSTPPQTTTVYGTQTQFNTLTQTQTAHPSARDFVFDHNINCHLDCSAASSEHEHHNHDIHELCSNTRLHNHFDDLCCNTLAADLDCLCSDTLTADFDCLCGNTLAIHLDSLCSYSISLNSDHDLHSLCCNTISSHSHLNDHFDDFRLCSHPSSLNLNSDYHNSELVHSDTDDYCSSTASQRCNCDEHNLWPNSSTNSFNSDLDYHKYYNSSGHCDIDTADCDDHCARTSCQYCNNYCTSTSSKYCDGYGDTILYYERDSCKSSSARSNYWLPNNDTSAAPTVALSSPTTIISSAANHDDEIVARVVPFAISICGFSSNNLTISTNGVLGFGITSSSQPAALPQYTALSPTGYAVIPFWADLYIAQGTSQGIYYQVDGTAGSRIMTFEYYATYYNKTANYYHFQILFYENNPNSFTFKYLNVTDNGVNAVVGYQCQPNSKFKQYSAKQAIITGGLQVDYSYSADTFTSGRVPSRVAMIGPMIDFVNRIVDNVSSSWRAATSWMRDKPSSTPSNEVYAPKPSVTFEANFEDSINRRWAGGYGRRENCSTLA</sequence>
<accession>A0A4S8YNR1</accession>
<dbReference type="EMBL" id="QZAN01000154">
    <property type="protein sequence ID" value="THW56349.1"/>
    <property type="molecule type" value="Genomic_DNA"/>
</dbReference>
<dbReference type="Proteomes" id="UP000310421">
    <property type="component" value="Unassembled WGS sequence"/>
</dbReference>
<proteinExistence type="predicted"/>
<dbReference type="AlphaFoldDB" id="A0A4S8YNR1"/>
<evidence type="ECO:0008006" key="3">
    <source>
        <dbReference type="Google" id="ProtNLM"/>
    </source>
</evidence>
<name>A0A4S8YNR1_AURPU</name>